<organism evidence="6 7">
    <name type="scientific">Pseudooctadecabacter jejudonensis</name>
    <dbReference type="NCBI Taxonomy" id="1391910"/>
    <lineage>
        <taxon>Bacteria</taxon>
        <taxon>Pseudomonadati</taxon>
        <taxon>Pseudomonadota</taxon>
        <taxon>Alphaproteobacteria</taxon>
        <taxon>Rhodobacterales</taxon>
        <taxon>Paracoccaceae</taxon>
        <taxon>Pseudooctadecabacter</taxon>
    </lineage>
</organism>
<dbReference type="EMBL" id="FWFT01000001">
    <property type="protein sequence ID" value="SLN13282.1"/>
    <property type="molecule type" value="Genomic_DNA"/>
</dbReference>
<evidence type="ECO:0000256" key="1">
    <source>
        <dbReference type="ARBA" id="ARBA00009437"/>
    </source>
</evidence>
<sequence>MKHAIDSGGLEPPVSPSMTSRIRLKHLQAFRAIVNAGSITAATRMVNLSQPAISRLLAVLEEELGFKLFYRRGRRLVATVEGQSFFRRIEGTLSGIDDIPSIAADVRVNSYGRLRICSIGPLLLGDYLPKATARFQGDFPDAKVTMEWRRREDIDEWVSSRQADIGFTLLPIESNSVTWRKLITVRAVAIFPKGQCFDGRETVHASELRDETTVLPKQNVRLRQYSDAAMFGDQGDMRVDIETSTAVTSCHLVANNVGVGISDPFSVSGLGRDRLGIARLEPELTLTYCAIWPKDREPSQQAMDFLDAVAQVGGEFFEAFPEACPV</sequence>
<dbReference type="Gene3D" id="1.10.10.10">
    <property type="entry name" value="Winged helix-like DNA-binding domain superfamily/Winged helix DNA-binding domain"/>
    <property type="match status" value="1"/>
</dbReference>
<dbReference type="InterPro" id="IPR036388">
    <property type="entry name" value="WH-like_DNA-bd_sf"/>
</dbReference>
<proteinExistence type="inferred from homology"/>
<dbReference type="PANTHER" id="PTHR30427:SF1">
    <property type="entry name" value="TRANSCRIPTIONAL ACTIVATOR PROTEIN LYSR"/>
    <property type="match status" value="1"/>
</dbReference>
<dbReference type="GO" id="GO:0010628">
    <property type="term" value="P:positive regulation of gene expression"/>
    <property type="evidence" value="ECO:0007669"/>
    <property type="project" value="TreeGrafter"/>
</dbReference>
<dbReference type="PANTHER" id="PTHR30427">
    <property type="entry name" value="TRANSCRIPTIONAL ACTIVATOR PROTEIN LYSR"/>
    <property type="match status" value="1"/>
</dbReference>
<evidence type="ECO:0000256" key="2">
    <source>
        <dbReference type="ARBA" id="ARBA00023015"/>
    </source>
</evidence>
<dbReference type="Pfam" id="PF03466">
    <property type="entry name" value="LysR_substrate"/>
    <property type="match status" value="1"/>
</dbReference>
<dbReference type="SUPFAM" id="SSF46785">
    <property type="entry name" value="Winged helix' DNA-binding domain"/>
    <property type="match status" value="1"/>
</dbReference>
<dbReference type="InterPro" id="IPR005119">
    <property type="entry name" value="LysR_subst-bd"/>
</dbReference>
<accession>A0A1Y5RB39</accession>
<evidence type="ECO:0000313" key="6">
    <source>
        <dbReference type="EMBL" id="SLN13282.1"/>
    </source>
</evidence>
<dbReference type="GO" id="GO:0043565">
    <property type="term" value="F:sequence-specific DNA binding"/>
    <property type="evidence" value="ECO:0007669"/>
    <property type="project" value="TreeGrafter"/>
</dbReference>
<dbReference type="InterPro" id="IPR036390">
    <property type="entry name" value="WH_DNA-bd_sf"/>
</dbReference>
<dbReference type="SUPFAM" id="SSF53850">
    <property type="entry name" value="Periplasmic binding protein-like II"/>
    <property type="match status" value="1"/>
</dbReference>
<keyword evidence="4" id="KW-0804">Transcription</keyword>
<comment type="similarity">
    <text evidence="1">Belongs to the LysR transcriptional regulatory family.</text>
</comment>
<keyword evidence="3" id="KW-0238">DNA-binding</keyword>
<dbReference type="GO" id="GO:0003700">
    <property type="term" value="F:DNA-binding transcription factor activity"/>
    <property type="evidence" value="ECO:0007669"/>
    <property type="project" value="InterPro"/>
</dbReference>
<dbReference type="AlphaFoldDB" id="A0A1Y5RB39"/>
<protein>
    <submittedName>
        <fullName evidence="6">HTH-type transcriptional regulator GltC</fullName>
    </submittedName>
</protein>
<evidence type="ECO:0000259" key="5">
    <source>
        <dbReference type="PROSITE" id="PS50931"/>
    </source>
</evidence>
<evidence type="ECO:0000256" key="4">
    <source>
        <dbReference type="ARBA" id="ARBA00023163"/>
    </source>
</evidence>
<dbReference type="PRINTS" id="PR00039">
    <property type="entry name" value="HTHLYSR"/>
</dbReference>
<gene>
    <name evidence="6" type="primary">gltC_2</name>
    <name evidence="6" type="ORF">PSJ8397_00213</name>
</gene>
<evidence type="ECO:0000256" key="3">
    <source>
        <dbReference type="ARBA" id="ARBA00023125"/>
    </source>
</evidence>
<name>A0A1Y5RB39_9RHOB</name>
<evidence type="ECO:0000313" key="7">
    <source>
        <dbReference type="Proteomes" id="UP000193623"/>
    </source>
</evidence>
<keyword evidence="7" id="KW-1185">Reference proteome</keyword>
<dbReference type="PROSITE" id="PS50931">
    <property type="entry name" value="HTH_LYSR"/>
    <property type="match status" value="1"/>
</dbReference>
<keyword evidence="2" id="KW-0805">Transcription regulation</keyword>
<reference evidence="6 7" key="1">
    <citation type="submission" date="2017-03" db="EMBL/GenBank/DDBJ databases">
        <authorList>
            <person name="Afonso C.L."/>
            <person name="Miller P.J."/>
            <person name="Scott M.A."/>
            <person name="Spackman E."/>
            <person name="Goraichik I."/>
            <person name="Dimitrov K.M."/>
            <person name="Suarez D.L."/>
            <person name="Swayne D.E."/>
        </authorList>
    </citation>
    <scope>NUCLEOTIDE SEQUENCE [LARGE SCALE GENOMIC DNA]</scope>
    <source>
        <strain evidence="6 7">CECT 8397</strain>
    </source>
</reference>
<dbReference type="Pfam" id="PF00126">
    <property type="entry name" value="HTH_1"/>
    <property type="match status" value="1"/>
</dbReference>
<feature type="domain" description="HTH lysR-type" evidence="5">
    <location>
        <begin position="22"/>
        <end position="79"/>
    </location>
</feature>
<dbReference type="Gene3D" id="3.40.190.290">
    <property type="match status" value="1"/>
</dbReference>
<dbReference type="Proteomes" id="UP000193623">
    <property type="component" value="Unassembled WGS sequence"/>
</dbReference>
<dbReference type="InterPro" id="IPR000847">
    <property type="entry name" value="LysR_HTH_N"/>
</dbReference>